<sequence length="95" mass="10580">MKFAVAFLVLLPIVFSASVEKRFFIDNFKHLFDLNTLKQHVQDIANKVGSDSSEAACEKECHVIVKADILGSGCPLICKSFRALVQRFNIVPKPS</sequence>
<dbReference type="HOGENOM" id="CLU_2375141_0_0_1"/>
<dbReference type="CTD" id="20245446"/>
<keyword evidence="1" id="KW-0732">Signal</keyword>
<dbReference type="EMBL" id="KB200907">
    <property type="protein sequence ID" value="ESO99808.1"/>
    <property type="molecule type" value="Genomic_DNA"/>
</dbReference>
<dbReference type="AlphaFoldDB" id="V4A787"/>
<proteinExistence type="predicted"/>
<feature type="chain" id="PRO_5004716915" evidence="1">
    <location>
        <begin position="17"/>
        <end position="95"/>
    </location>
</feature>
<evidence type="ECO:0000313" key="2">
    <source>
        <dbReference type="EMBL" id="ESO99808.1"/>
    </source>
</evidence>
<dbReference type="GeneID" id="20245446"/>
<dbReference type="OrthoDB" id="6114307at2759"/>
<organism evidence="2 3">
    <name type="scientific">Lottia gigantea</name>
    <name type="common">Giant owl limpet</name>
    <dbReference type="NCBI Taxonomy" id="225164"/>
    <lineage>
        <taxon>Eukaryota</taxon>
        <taxon>Metazoa</taxon>
        <taxon>Spiralia</taxon>
        <taxon>Lophotrochozoa</taxon>
        <taxon>Mollusca</taxon>
        <taxon>Gastropoda</taxon>
        <taxon>Patellogastropoda</taxon>
        <taxon>Lottioidea</taxon>
        <taxon>Lottiidae</taxon>
        <taxon>Lottia</taxon>
    </lineage>
</organism>
<dbReference type="RefSeq" id="XP_009049519.1">
    <property type="nucleotide sequence ID" value="XM_009051271.1"/>
</dbReference>
<evidence type="ECO:0000313" key="3">
    <source>
        <dbReference type="Proteomes" id="UP000030746"/>
    </source>
</evidence>
<evidence type="ECO:0000256" key="1">
    <source>
        <dbReference type="SAM" id="SignalP"/>
    </source>
</evidence>
<feature type="signal peptide" evidence="1">
    <location>
        <begin position="1"/>
        <end position="16"/>
    </location>
</feature>
<protein>
    <submittedName>
        <fullName evidence="2">Uncharacterized protein</fullName>
    </submittedName>
</protein>
<dbReference type="Proteomes" id="UP000030746">
    <property type="component" value="Unassembled WGS sequence"/>
</dbReference>
<name>V4A787_LOTGI</name>
<gene>
    <name evidence="2" type="ORF">LOTGIDRAFT_201103</name>
</gene>
<dbReference type="OMA" id="ACEAVCH"/>
<dbReference type="KEGG" id="lgi:LOTGIDRAFT_201103"/>
<keyword evidence="3" id="KW-1185">Reference proteome</keyword>
<reference evidence="2 3" key="1">
    <citation type="journal article" date="2013" name="Nature">
        <title>Insights into bilaterian evolution from three spiralian genomes.</title>
        <authorList>
            <person name="Simakov O."/>
            <person name="Marletaz F."/>
            <person name="Cho S.J."/>
            <person name="Edsinger-Gonzales E."/>
            <person name="Havlak P."/>
            <person name="Hellsten U."/>
            <person name="Kuo D.H."/>
            <person name="Larsson T."/>
            <person name="Lv J."/>
            <person name="Arendt D."/>
            <person name="Savage R."/>
            <person name="Osoegawa K."/>
            <person name="de Jong P."/>
            <person name="Grimwood J."/>
            <person name="Chapman J.A."/>
            <person name="Shapiro H."/>
            <person name="Aerts A."/>
            <person name="Otillar R.P."/>
            <person name="Terry A.Y."/>
            <person name="Boore J.L."/>
            <person name="Grigoriev I.V."/>
            <person name="Lindberg D.R."/>
            <person name="Seaver E.C."/>
            <person name="Weisblat D.A."/>
            <person name="Putnam N.H."/>
            <person name="Rokhsar D.S."/>
        </authorList>
    </citation>
    <scope>NUCLEOTIDE SEQUENCE [LARGE SCALE GENOMIC DNA]</scope>
</reference>
<accession>V4A787</accession>